<dbReference type="PROSITE" id="PS50022">
    <property type="entry name" value="FA58C_3"/>
    <property type="match status" value="1"/>
</dbReference>
<evidence type="ECO:0000313" key="4">
    <source>
        <dbReference type="RefSeq" id="XP_057403614.1"/>
    </source>
</evidence>
<dbReference type="Pfam" id="PF00754">
    <property type="entry name" value="F5_F8_type_C"/>
    <property type="match status" value="1"/>
</dbReference>
<sequence length="312" mass="33932">MLFLLSAQPWSTLAAGNTYSCEAPLASALPRASFSSSSERSSSHGPGFASLNRRDGAGGWSPLVSNKYQWLQIDLGERMEVTAVATQGGYGSSDWVTSYLLMFSDGGRNWKQYRREESIWLLYLFIFGCVGSPVRARAFSSCGKRGPLFIAVRGPLFIAVRGPLTIAAPPAAGHRLQTRRLSSRGSRAQPLRGMRDPPRPGLKPASPASAGRLSTTAPPGKPSSFSIWKNRDTNGLRKLSKTLHLVIDGEQQDTKYSQQRKRQVDQSLEGTRGKLPRVLCQWNHTGHALGPGTLCCSVAVLAPRHTSPRATK</sequence>
<evidence type="ECO:0000259" key="2">
    <source>
        <dbReference type="PROSITE" id="PS50022"/>
    </source>
</evidence>
<evidence type="ECO:0000313" key="3">
    <source>
        <dbReference type="Proteomes" id="UP001652580"/>
    </source>
</evidence>
<dbReference type="GeneID" id="130708315"/>
<feature type="compositionally biased region" description="Polar residues" evidence="1">
    <location>
        <begin position="212"/>
        <end position="227"/>
    </location>
</feature>
<accession>A0ABM3TNE8</accession>
<name>A0ABM3TNE8_BALAC</name>
<feature type="domain" description="F5/8 type C" evidence="2">
    <location>
        <begin position="21"/>
        <end position="114"/>
    </location>
</feature>
<evidence type="ECO:0000256" key="1">
    <source>
        <dbReference type="SAM" id="MobiDB-lite"/>
    </source>
</evidence>
<dbReference type="Gene3D" id="2.60.120.260">
    <property type="entry name" value="Galactose-binding domain-like"/>
    <property type="match status" value="1"/>
</dbReference>
<keyword evidence="3" id="KW-1185">Reference proteome</keyword>
<gene>
    <name evidence="4" type="primary">LOC130708315</name>
</gene>
<proteinExistence type="predicted"/>
<dbReference type="Proteomes" id="UP001652580">
    <property type="component" value="Chromosome 6"/>
</dbReference>
<dbReference type="SUPFAM" id="SSF49785">
    <property type="entry name" value="Galactose-binding domain-like"/>
    <property type="match status" value="1"/>
</dbReference>
<dbReference type="PANTHER" id="PTHR24543">
    <property type="entry name" value="MULTICOPPER OXIDASE-RELATED"/>
    <property type="match status" value="1"/>
</dbReference>
<dbReference type="PROSITE" id="PS01285">
    <property type="entry name" value="FA58C_1"/>
    <property type="match status" value="1"/>
</dbReference>
<reference evidence="4" key="1">
    <citation type="submission" date="2025-08" db="UniProtKB">
        <authorList>
            <consortium name="RefSeq"/>
        </authorList>
    </citation>
    <scope>IDENTIFICATION</scope>
</reference>
<organism evidence="3 4">
    <name type="scientific">Balaenoptera acutorostrata</name>
    <name type="common">Common minke whale</name>
    <name type="synonym">Balaena rostrata</name>
    <dbReference type="NCBI Taxonomy" id="9767"/>
    <lineage>
        <taxon>Eukaryota</taxon>
        <taxon>Metazoa</taxon>
        <taxon>Chordata</taxon>
        <taxon>Craniata</taxon>
        <taxon>Vertebrata</taxon>
        <taxon>Euteleostomi</taxon>
        <taxon>Mammalia</taxon>
        <taxon>Eutheria</taxon>
        <taxon>Laurasiatheria</taxon>
        <taxon>Artiodactyla</taxon>
        <taxon>Whippomorpha</taxon>
        <taxon>Cetacea</taxon>
        <taxon>Mysticeti</taxon>
        <taxon>Balaenopteridae</taxon>
        <taxon>Balaenoptera</taxon>
    </lineage>
</organism>
<feature type="region of interest" description="Disordered" evidence="1">
    <location>
        <begin position="171"/>
        <end position="229"/>
    </location>
</feature>
<dbReference type="InterPro" id="IPR008979">
    <property type="entry name" value="Galactose-bd-like_sf"/>
</dbReference>
<dbReference type="InterPro" id="IPR000421">
    <property type="entry name" value="FA58C"/>
</dbReference>
<dbReference type="RefSeq" id="XP_057403614.1">
    <property type="nucleotide sequence ID" value="XM_057547631.1"/>
</dbReference>
<protein>
    <submittedName>
        <fullName evidence="4">Uncharacterized protein LOC130708315 isoform X2</fullName>
    </submittedName>
</protein>